<dbReference type="Pfam" id="PF22725">
    <property type="entry name" value="GFO_IDH_MocA_C3"/>
    <property type="match status" value="1"/>
</dbReference>
<dbReference type="InterPro" id="IPR000683">
    <property type="entry name" value="Gfo/Idh/MocA-like_OxRdtase_N"/>
</dbReference>
<dbReference type="InterPro" id="IPR036291">
    <property type="entry name" value="NAD(P)-bd_dom_sf"/>
</dbReference>
<dbReference type="Proteomes" id="UP000282184">
    <property type="component" value="Unassembled WGS sequence"/>
</dbReference>
<dbReference type="EMBL" id="RXOF01000011">
    <property type="protein sequence ID" value="RTQ47895.1"/>
    <property type="molecule type" value="Genomic_DNA"/>
</dbReference>
<sequence>MSSSNPIQTGLLAYGMSGQLFQAPFVAAHPAFAFRAVVERTRKQARQRYPDAISYDAVDALLADEAIELVIVNTPNDSHVALARQALQAGKHVLLEKPVATSVAELMELYALARARNRQLLAYQNRRWDSDFQSVREVVASGQLGRLVEVTFRFDRHKLPLHHKLFKEEPETPGSGLLFDLGPHVLDQALSLFGRPEHVRRTLGQFRPGSRVADYFQLQLHYPQGPLVTVAGGLVIPQPLPSFVLHGTHGSFLKPRADVQEAQLNDAMSPLDAAYGLEPAELAGQLTVVAADGQRRTSSVAAPKGDYMGLFEAVYQSLRHGAPYPITEEQLLWQLRALTEPDDAWALDGVNQ</sequence>
<name>A0A3S0ILT0_9BACT</name>
<dbReference type="Pfam" id="PF01408">
    <property type="entry name" value="GFO_IDH_MocA"/>
    <property type="match status" value="1"/>
</dbReference>
<dbReference type="InterPro" id="IPR055170">
    <property type="entry name" value="GFO_IDH_MocA-like_dom"/>
</dbReference>
<evidence type="ECO:0000313" key="6">
    <source>
        <dbReference type="Proteomes" id="UP000282184"/>
    </source>
</evidence>
<organism evidence="5 6">
    <name type="scientific">Hymenobacter gummosus</name>
    <dbReference type="NCBI Taxonomy" id="1776032"/>
    <lineage>
        <taxon>Bacteria</taxon>
        <taxon>Pseudomonadati</taxon>
        <taxon>Bacteroidota</taxon>
        <taxon>Cytophagia</taxon>
        <taxon>Cytophagales</taxon>
        <taxon>Hymenobacteraceae</taxon>
        <taxon>Hymenobacter</taxon>
    </lineage>
</organism>
<evidence type="ECO:0000256" key="1">
    <source>
        <dbReference type="ARBA" id="ARBA00010928"/>
    </source>
</evidence>
<proteinExistence type="inferred from homology"/>
<dbReference type="Gene3D" id="3.30.360.10">
    <property type="entry name" value="Dihydrodipicolinate Reductase, domain 2"/>
    <property type="match status" value="1"/>
</dbReference>
<accession>A0A3S0ILT0</accession>
<dbReference type="SUPFAM" id="SSF51735">
    <property type="entry name" value="NAD(P)-binding Rossmann-fold domains"/>
    <property type="match status" value="1"/>
</dbReference>
<dbReference type="OrthoDB" id="9815825at2"/>
<keyword evidence="2" id="KW-0560">Oxidoreductase</keyword>
<dbReference type="GO" id="GO:0000166">
    <property type="term" value="F:nucleotide binding"/>
    <property type="evidence" value="ECO:0007669"/>
    <property type="project" value="InterPro"/>
</dbReference>
<feature type="domain" description="GFO/IDH/MocA-like oxidoreductase" evidence="4">
    <location>
        <begin position="132"/>
        <end position="252"/>
    </location>
</feature>
<dbReference type="Gene3D" id="3.40.50.720">
    <property type="entry name" value="NAD(P)-binding Rossmann-like Domain"/>
    <property type="match status" value="1"/>
</dbReference>
<dbReference type="GO" id="GO:0016491">
    <property type="term" value="F:oxidoreductase activity"/>
    <property type="evidence" value="ECO:0007669"/>
    <property type="project" value="UniProtKB-KW"/>
</dbReference>
<keyword evidence="6" id="KW-1185">Reference proteome</keyword>
<dbReference type="AlphaFoldDB" id="A0A3S0ILT0"/>
<dbReference type="PANTHER" id="PTHR43708:SF5">
    <property type="entry name" value="CONSERVED EXPRESSED OXIDOREDUCTASE (EUROFUNG)-RELATED"/>
    <property type="match status" value="1"/>
</dbReference>
<dbReference type="InterPro" id="IPR051317">
    <property type="entry name" value="Gfo/Idh/MocA_oxidoreduct"/>
</dbReference>
<comment type="similarity">
    <text evidence="1">Belongs to the Gfo/Idh/MocA family.</text>
</comment>
<dbReference type="PANTHER" id="PTHR43708">
    <property type="entry name" value="CONSERVED EXPRESSED OXIDOREDUCTASE (EUROFUNG)"/>
    <property type="match status" value="1"/>
</dbReference>
<reference evidence="5 6" key="1">
    <citation type="submission" date="2018-12" db="EMBL/GenBank/DDBJ databases">
        <title>Hymenobacter gummosus sp. nov., isolated from a spring.</title>
        <authorList>
            <person name="Nie L."/>
        </authorList>
    </citation>
    <scope>NUCLEOTIDE SEQUENCE [LARGE SCALE GENOMIC DNA]</scope>
    <source>
        <strain evidence="5 6">KCTC 52166</strain>
    </source>
</reference>
<evidence type="ECO:0000256" key="2">
    <source>
        <dbReference type="ARBA" id="ARBA00023002"/>
    </source>
</evidence>
<evidence type="ECO:0000259" key="3">
    <source>
        <dbReference type="Pfam" id="PF01408"/>
    </source>
</evidence>
<protein>
    <submittedName>
        <fullName evidence="5">Oxidoreductase</fullName>
    </submittedName>
</protein>
<evidence type="ECO:0000313" key="5">
    <source>
        <dbReference type="EMBL" id="RTQ47895.1"/>
    </source>
</evidence>
<feature type="domain" description="Gfo/Idh/MocA-like oxidoreductase N-terminal" evidence="3">
    <location>
        <begin position="14"/>
        <end position="121"/>
    </location>
</feature>
<comment type="caution">
    <text evidence="5">The sequence shown here is derived from an EMBL/GenBank/DDBJ whole genome shotgun (WGS) entry which is preliminary data.</text>
</comment>
<gene>
    <name evidence="5" type="ORF">EJV47_18430</name>
</gene>
<dbReference type="RefSeq" id="WP_126694652.1">
    <property type="nucleotide sequence ID" value="NZ_RXOF01000011.1"/>
</dbReference>
<evidence type="ECO:0000259" key="4">
    <source>
        <dbReference type="Pfam" id="PF22725"/>
    </source>
</evidence>